<keyword evidence="3" id="KW-1185">Reference proteome</keyword>
<dbReference type="EMBL" id="WUMU01000004">
    <property type="protein sequence ID" value="MXN17347.1"/>
    <property type="molecule type" value="Genomic_DNA"/>
</dbReference>
<feature type="region of interest" description="Disordered" evidence="1">
    <location>
        <begin position="343"/>
        <end position="362"/>
    </location>
</feature>
<evidence type="ECO:0000313" key="3">
    <source>
        <dbReference type="Proteomes" id="UP000477911"/>
    </source>
</evidence>
<dbReference type="Proteomes" id="UP000477911">
    <property type="component" value="Unassembled WGS sequence"/>
</dbReference>
<sequence length="362" mass="40140">MDVNEFIGLAKWMNDRVNPAMSLYEQLAKSMEQNTSNGSKVPLREHLDAVQNALLKMPLSQLSYQQTDLLDEMEVGDLLGAKGWRFVERTVKEGNYDPASAATDIRKAKQRLDSALQQFKKIRLSLSEVGIKGEPDYETSDKVTVRVRFKDAVEIGNVTQLKKWSTEWYDISRGLAMAAGERPEDVEVKGASTGSLILILGTTLSVASIIALIMKQIASTVKSSMEIAHTLQDWKMRKVADAEVERVLLARRKSVEDGGVQDALELVREKIGERIAGDVENALKKSIEKMFRFTSKGGELDMLPPPKPADDEELDDTVAEAINTITENVEEMRTLKAATQLLIEDQANDAPDKEADDAEAGE</sequence>
<accession>A0A6L7G1Q4</accession>
<proteinExistence type="predicted"/>
<reference evidence="2 3" key="1">
    <citation type="submission" date="2019-12" db="EMBL/GenBank/DDBJ databases">
        <authorList>
            <person name="Li M."/>
        </authorList>
    </citation>
    <scope>NUCLEOTIDE SEQUENCE [LARGE SCALE GENOMIC DNA]</scope>
    <source>
        <strain evidence="2 3">GBMRC 2024</strain>
    </source>
</reference>
<protein>
    <submittedName>
        <fullName evidence="2">Uncharacterized protein</fullName>
    </submittedName>
</protein>
<evidence type="ECO:0000313" key="2">
    <source>
        <dbReference type="EMBL" id="MXN17347.1"/>
    </source>
</evidence>
<name>A0A6L7G1Q4_9RHOB</name>
<organism evidence="2 3">
    <name type="scientific">Pseudooceanicola albus</name>
    <dbReference type="NCBI Taxonomy" id="2692189"/>
    <lineage>
        <taxon>Bacteria</taxon>
        <taxon>Pseudomonadati</taxon>
        <taxon>Pseudomonadota</taxon>
        <taxon>Alphaproteobacteria</taxon>
        <taxon>Rhodobacterales</taxon>
        <taxon>Paracoccaceae</taxon>
        <taxon>Pseudooceanicola</taxon>
    </lineage>
</organism>
<gene>
    <name evidence="2" type="ORF">GR170_05825</name>
</gene>
<comment type="caution">
    <text evidence="2">The sequence shown here is derived from an EMBL/GenBank/DDBJ whole genome shotgun (WGS) entry which is preliminary data.</text>
</comment>
<dbReference type="AlphaFoldDB" id="A0A6L7G1Q4"/>
<evidence type="ECO:0000256" key="1">
    <source>
        <dbReference type="SAM" id="MobiDB-lite"/>
    </source>
</evidence>
<dbReference type="RefSeq" id="WP_160892593.1">
    <property type="nucleotide sequence ID" value="NZ_WUMU01000004.1"/>
</dbReference>